<dbReference type="GO" id="GO:0003677">
    <property type="term" value="F:DNA binding"/>
    <property type="evidence" value="ECO:0007669"/>
    <property type="project" value="UniProtKB-KW"/>
</dbReference>
<dbReference type="PANTHER" id="PTHR30146:SF109">
    <property type="entry name" value="HTH-TYPE TRANSCRIPTIONAL REGULATOR GALS"/>
    <property type="match status" value="1"/>
</dbReference>
<dbReference type="EMBL" id="BAAANK010000007">
    <property type="protein sequence ID" value="GAA1839197.1"/>
    <property type="molecule type" value="Genomic_DNA"/>
</dbReference>
<dbReference type="RefSeq" id="WP_157426835.1">
    <property type="nucleotide sequence ID" value="NZ_BAAANK010000007.1"/>
</dbReference>
<proteinExistence type="predicted"/>
<dbReference type="InterPro" id="IPR046335">
    <property type="entry name" value="LacI/GalR-like_sensor"/>
</dbReference>
<evidence type="ECO:0000256" key="2">
    <source>
        <dbReference type="ARBA" id="ARBA00023125"/>
    </source>
</evidence>
<accession>A0ABN2MXH1</accession>
<dbReference type="InterPro" id="IPR028082">
    <property type="entry name" value="Peripla_BP_I"/>
</dbReference>
<dbReference type="Gene3D" id="1.10.260.40">
    <property type="entry name" value="lambda repressor-like DNA-binding domains"/>
    <property type="match status" value="1"/>
</dbReference>
<keyword evidence="7" id="KW-1185">Reference proteome</keyword>
<evidence type="ECO:0000313" key="6">
    <source>
        <dbReference type="EMBL" id="GAA1839197.1"/>
    </source>
</evidence>
<comment type="caution">
    <text evidence="6">The sequence shown here is derived from an EMBL/GenBank/DDBJ whole genome shotgun (WGS) entry which is preliminary data.</text>
</comment>
<evidence type="ECO:0000259" key="5">
    <source>
        <dbReference type="PROSITE" id="PS50943"/>
    </source>
</evidence>
<dbReference type="PANTHER" id="PTHR30146">
    <property type="entry name" value="LACI-RELATED TRANSCRIPTIONAL REPRESSOR"/>
    <property type="match status" value="1"/>
</dbReference>
<dbReference type="Pfam" id="PF00356">
    <property type="entry name" value="LacI"/>
    <property type="match status" value="1"/>
</dbReference>
<protein>
    <submittedName>
        <fullName evidence="6">LacI family DNA-binding transcriptional regulator</fullName>
    </submittedName>
</protein>
<dbReference type="InterPro" id="IPR010982">
    <property type="entry name" value="Lambda_DNA-bd_dom_sf"/>
</dbReference>
<keyword evidence="1" id="KW-0805">Transcription regulation</keyword>
<dbReference type="Gene3D" id="3.40.50.2300">
    <property type="match status" value="2"/>
</dbReference>
<dbReference type="SUPFAM" id="SSF53822">
    <property type="entry name" value="Periplasmic binding protein-like I"/>
    <property type="match status" value="1"/>
</dbReference>
<evidence type="ECO:0000259" key="4">
    <source>
        <dbReference type="PROSITE" id="PS50932"/>
    </source>
</evidence>
<dbReference type="SMART" id="SM00354">
    <property type="entry name" value="HTH_LACI"/>
    <property type="match status" value="1"/>
</dbReference>
<organism evidence="6 7">
    <name type="scientific">Agromyces salentinus</name>
    <dbReference type="NCBI Taxonomy" id="269421"/>
    <lineage>
        <taxon>Bacteria</taxon>
        <taxon>Bacillati</taxon>
        <taxon>Actinomycetota</taxon>
        <taxon>Actinomycetes</taxon>
        <taxon>Micrococcales</taxon>
        <taxon>Microbacteriaceae</taxon>
        <taxon>Agromyces</taxon>
    </lineage>
</organism>
<gene>
    <name evidence="6" type="ORF">GCM10009750_26390</name>
</gene>
<feature type="domain" description="HTH cro/C1-type" evidence="5">
    <location>
        <begin position="12"/>
        <end position="55"/>
    </location>
</feature>
<dbReference type="PROSITE" id="PS50932">
    <property type="entry name" value="HTH_LACI_2"/>
    <property type="match status" value="1"/>
</dbReference>
<dbReference type="InterPro" id="IPR000843">
    <property type="entry name" value="HTH_LacI"/>
</dbReference>
<dbReference type="CDD" id="cd06267">
    <property type="entry name" value="PBP1_LacI_sugar_binding-like"/>
    <property type="match status" value="1"/>
</dbReference>
<keyword evidence="3" id="KW-0804">Transcription</keyword>
<reference evidence="6 7" key="1">
    <citation type="journal article" date="2019" name="Int. J. Syst. Evol. Microbiol.">
        <title>The Global Catalogue of Microorganisms (GCM) 10K type strain sequencing project: providing services to taxonomists for standard genome sequencing and annotation.</title>
        <authorList>
            <consortium name="The Broad Institute Genomics Platform"/>
            <consortium name="The Broad Institute Genome Sequencing Center for Infectious Disease"/>
            <person name="Wu L."/>
            <person name="Ma J."/>
        </authorList>
    </citation>
    <scope>NUCLEOTIDE SEQUENCE [LARGE SCALE GENOMIC DNA]</scope>
    <source>
        <strain evidence="6 7">JCM 14323</strain>
    </source>
</reference>
<dbReference type="InterPro" id="IPR001387">
    <property type="entry name" value="Cro/C1-type_HTH"/>
</dbReference>
<sequence length="339" mass="35763">MSTGGVTGHAPTLEMVAARAGVSRATVSRVVNGSPKVSPDVAEVVREAIAALNYVPNRAARSLASRRTQAIALVVPESTSRVFNDPFFATLVQGVGLALAPTEYTLSMLIESETGSEKTRRYLLGGNVDGALVASHHTGDHSYAHVSQSLPVVFGGRPLDPTESVTHTVDVDNAHGAEIATQHLIDRGRQRIATIAGPQDMPPGVDRKRGWATALERAGLPDDAVEYGDFSPASGAIAMRRLLERHPDLDAVFAANDQMAIGAYSAIADAGRSIPGDVAIVGFDDDRYASTAMPPLTTVHQPSLEMGAEMARTLVRIIEGDEVASTTLLPTSLVIRQST</sequence>
<dbReference type="PROSITE" id="PS50943">
    <property type="entry name" value="HTH_CROC1"/>
    <property type="match status" value="1"/>
</dbReference>
<dbReference type="Pfam" id="PF13377">
    <property type="entry name" value="Peripla_BP_3"/>
    <property type="match status" value="1"/>
</dbReference>
<name>A0ABN2MXH1_9MICO</name>
<evidence type="ECO:0000256" key="1">
    <source>
        <dbReference type="ARBA" id="ARBA00023015"/>
    </source>
</evidence>
<keyword evidence="2 6" id="KW-0238">DNA-binding</keyword>
<dbReference type="CDD" id="cd01392">
    <property type="entry name" value="HTH_LacI"/>
    <property type="match status" value="1"/>
</dbReference>
<dbReference type="SUPFAM" id="SSF47413">
    <property type="entry name" value="lambda repressor-like DNA-binding domains"/>
    <property type="match status" value="1"/>
</dbReference>
<dbReference type="Proteomes" id="UP001501746">
    <property type="component" value="Unassembled WGS sequence"/>
</dbReference>
<evidence type="ECO:0000256" key="3">
    <source>
        <dbReference type="ARBA" id="ARBA00023163"/>
    </source>
</evidence>
<feature type="domain" description="HTH lacI-type" evidence="4">
    <location>
        <begin position="11"/>
        <end position="65"/>
    </location>
</feature>
<evidence type="ECO:0000313" key="7">
    <source>
        <dbReference type="Proteomes" id="UP001501746"/>
    </source>
</evidence>